<dbReference type="PANTHER" id="PTHR13260">
    <property type="entry name" value="ANAPHASE PROMOTING COMPLEX SUBUNIT 4 APC4"/>
    <property type="match status" value="1"/>
</dbReference>
<dbReference type="Pfam" id="PF12896">
    <property type="entry name" value="ANAPC4"/>
    <property type="match status" value="1"/>
</dbReference>
<dbReference type="OMA" id="PACERIQ"/>
<organism evidence="8 9">
    <name type="scientific">Neolecta irregularis (strain DAH-3)</name>
    <dbReference type="NCBI Taxonomy" id="1198029"/>
    <lineage>
        <taxon>Eukaryota</taxon>
        <taxon>Fungi</taxon>
        <taxon>Dikarya</taxon>
        <taxon>Ascomycota</taxon>
        <taxon>Taphrinomycotina</taxon>
        <taxon>Neolectales</taxon>
        <taxon>Neolectaceae</taxon>
        <taxon>Neolecta</taxon>
    </lineage>
</organism>
<dbReference type="Pfam" id="PF12894">
    <property type="entry name" value="ANAPC4_WD40"/>
    <property type="match status" value="1"/>
</dbReference>
<dbReference type="GO" id="GO:0031145">
    <property type="term" value="P:anaphase-promoting complex-dependent catabolic process"/>
    <property type="evidence" value="ECO:0007669"/>
    <property type="project" value="InterPro"/>
</dbReference>
<keyword evidence="5" id="KW-0131">Cell cycle</keyword>
<keyword evidence="9" id="KW-1185">Reference proteome</keyword>
<dbReference type="GO" id="GO:0051301">
    <property type="term" value="P:cell division"/>
    <property type="evidence" value="ECO:0007669"/>
    <property type="project" value="UniProtKB-KW"/>
</dbReference>
<proteinExistence type="predicted"/>
<protein>
    <recommendedName>
        <fullName evidence="1">Anaphase-promoting complex subunit 4</fullName>
    </recommendedName>
</protein>
<evidence type="ECO:0000256" key="3">
    <source>
        <dbReference type="ARBA" id="ARBA00022776"/>
    </source>
</evidence>
<evidence type="ECO:0000313" key="8">
    <source>
        <dbReference type="EMBL" id="OLL24257.1"/>
    </source>
</evidence>
<evidence type="ECO:0000259" key="6">
    <source>
        <dbReference type="Pfam" id="PF12894"/>
    </source>
</evidence>
<reference evidence="8 9" key="1">
    <citation type="submission" date="2016-04" db="EMBL/GenBank/DDBJ databases">
        <title>Evolutionary innovation and constraint leading to complex multicellularity in the Ascomycota.</title>
        <authorList>
            <person name="Cisse O."/>
            <person name="Nguyen A."/>
            <person name="Hewitt D.A."/>
            <person name="Jedd G."/>
            <person name="Stajich J.E."/>
        </authorList>
    </citation>
    <scope>NUCLEOTIDE SEQUENCE [LARGE SCALE GENOMIC DNA]</scope>
    <source>
        <strain evidence="8 9">DAH-3</strain>
    </source>
</reference>
<evidence type="ECO:0000256" key="2">
    <source>
        <dbReference type="ARBA" id="ARBA00022618"/>
    </source>
</evidence>
<feature type="domain" description="Anaphase-promoting complex subunit 4 long" evidence="7">
    <location>
        <begin position="258"/>
        <end position="453"/>
    </location>
</feature>
<name>A0A1U7LNM9_NEOID</name>
<dbReference type="AlphaFoldDB" id="A0A1U7LNM9"/>
<dbReference type="InterPro" id="IPR024977">
    <property type="entry name" value="Apc4-like_WD40_dom"/>
</dbReference>
<dbReference type="GO" id="GO:0070979">
    <property type="term" value="P:protein K11-linked ubiquitination"/>
    <property type="evidence" value="ECO:0007669"/>
    <property type="project" value="TreeGrafter"/>
</dbReference>
<keyword evidence="3" id="KW-0498">Mitosis</keyword>
<dbReference type="OrthoDB" id="2110451at2759"/>
<evidence type="ECO:0000256" key="5">
    <source>
        <dbReference type="ARBA" id="ARBA00023306"/>
    </source>
</evidence>
<evidence type="ECO:0000313" key="9">
    <source>
        <dbReference type="Proteomes" id="UP000186594"/>
    </source>
</evidence>
<dbReference type="Gene3D" id="2.130.10.10">
    <property type="entry name" value="YVTN repeat-like/Quinoprotein amine dehydrogenase"/>
    <property type="match status" value="1"/>
</dbReference>
<dbReference type="STRING" id="1198029.A0A1U7LNM9"/>
<comment type="caution">
    <text evidence="8">The sequence shown here is derived from an EMBL/GenBank/DDBJ whole genome shotgun (WGS) entry which is preliminary data.</text>
</comment>
<feature type="domain" description="Anaphase-promoting complex subunit 4-like WD40" evidence="6">
    <location>
        <begin position="24"/>
        <end position="118"/>
    </location>
</feature>
<dbReference type="InterPro" id="IPR015943">
    <property type="entry name" value="WD40/YVTN_repeat-like_dom_sf"/>
</dbReference>
<dbReference type="EMBL" id="LXFE01000904">
    <property type="protein sequence ID" value="OLL24257.1"/>
    <property type="molecule type" value="Genomic_DNA"/>
</dbReference>
<gene>
    <name evidence="8" type="ORF">NEOLI_001052</name>
</gene>
<dbReference type="InterPro" id="IPR024789">
    <property type="entry name" value="APC4"/>
</dbReference>
<sequence length="719" mass="81296">MNSLQQFSLIEKEKKFSEAAVLIEWCPTMDLIALVTNTNDLLLYRYRGQRVWALRTREIKGNVGQITTISWKPDGQVLAIGFSTGSISLCNVQEGKIVHSLSLNTPFSPIRCLAWNEQMFQTERIPPIKPGSNPPESVIGYLPELPKLLNIRTTGTFYHFNTNQSKEDSGELDSLLNVLLVVDAGGNLVICLDGTYMLGILEKYIFPMPHEVISNLPLFSPNIQNIYFVKHACSPDQSLQAILAVDDSSSLRLSYQHIAFLDDTPSQLLRITKISTRITGIVAYIREAVKNMQAEWKVAFDLTQKHIKQFQSSLIAHRVGDSVTPTPELFQLLLTGIPSAPTRDWLLTDLTERGLKAWEKTLNTAYDHLRNLTHDNILLACDHLSVLLSELKGAVKWANYKNDFTLGIDTIDGPISALKELYHESHKFLLELNKEVEAFRNFTIWLRIVFDDVQQIENSEIAPEFNPSEVVSYLRDRFNDSPLDLFLCQKTTENAVVESSLSELVSKLSASCQAIYEVPAKNVCQRISSTESIDILSRGGDYHFDVRVWENIIVAFSSRTEKTCLYLVKIEFPRKGLEKPEGIVSGVAIDLRKDEERLQTQDFCFEDIETLLILLSNCKDTDPYTMLSCVTLDDFNFIPLGPLRDNTRIGELVMNNAPIVSPSWNRKREFVKSFQPCKLAVNGNVGRRIGCMLAQDGQTHVIFDLDADDEEEINNQGYT</sequence>
<dbReference type="InterPro" id="IPR024790">
    <property type="entry name" value="APC4_long_dom"/>
</dbReference>
<dbReference type="GO" id="GO:0005680">
    <property type="term" value="C:anaphase-promoting complex"/>
    <property type="evidence" value="ECO:0007669"/>
    <property type="project" value="InterPro"/>
</dbReference>
<dbReference type="PANTHER" id="PTHR13260:SF0">
    <property type="entry name" value="ANAPHASE-PROMOTING COMPLEX SUBUNIT 4"/>
    <property type="match status" value="1"/>
</dbReference>
<evidence type="ECO:0000256" key="4">
    <source>
        <dbReference type="ARBA" id="ARBA00022786"/>
    </source>
</evidence>
<dbReference type="InterPro" id="IPR036322">
    <property type="entry name" value="WD40_repeat_dom_sf"/>
</dbReference>
<dbReference type="GO" id="GO:0034399">
    <property type="term" value="C:nuclear periphery"/>
    <property type="evidence" value="ECO:0007669"/>
    <property type="project" value="TreeGrafter"/>
</dbReference>
<keyword evidence="2" id="KW-0132">Cell division</keyword>
<dbReference type="Proteomes" id="UP000186594">
    <property type="component" value="Unassembled WGS sequence"/>
</dbReference>
<dbReference type="SUPFAM" id="SSF50978">
    <property type="entry name" value="WD40 repeat-like"/>
    <property type="match status" value="1"/>
</dbReference>
<accession>A0A1U7LNM9</accession>
<evidence type="ECO:0000256" key="1">
    <source>
        <dbReference type="ARBA" id="ARBA00016067"/>
    </source>
</evidence>
<keyword evidence="4" id="KW-0833">Ubl conjugation pathway</keyword>
<evidence type="ECO:0000259" key="7">
    <source>
        <dbReference type="Pfam" id="PF12896"/>
    </source>
</evidence>